<dbReference type="GO" id="GO:0005929">
    <property type="term" value="C:cilium"/>
    <property type="evidence" value="ECO:0007669"/>
    <property type="project" value="TreeGrafter"/>
</dbReference>
<dbReference type="EMBL" id="SNRW01044737">
    <property type="protein sequence ID" value="KAA6323103.1"/>
    <property type="molecule type" value="Genomic_DNA"/>
</dbReference>
<dbReference type="AlphaFoldDB" id="A0A5J4QR85"/>
<evidence type="ECO:0000313" key="3">
    <source>
        <dbReference type="Proteomes" id="UP000324800"/>
    </source>
</evidence>
<comment type="caution">
    <text evidence="2">The sequence shown here is derived from an EMBL/GenBank/DDBJ whole genome shotgun (WGS) entry which is preliminary data.</text>
</comment>
<protein>
    <recommendedName>
        <fullName evidence="1">IFT52 GIFT domain-containing protein</fullName>
    </recommendedName>
</protein>
<proteinExistence type="predicted"/>
<dbReference type="PANTHER" id="PTHR12969:SF7">
    <property type="entry name" value="INTRAFLAGELLAR TRANSPORT PROTEIN 52 HOMOLOG"/>
    <property type="match status" value="1"/>
</dbReference>
<feature type="non-terminal residue" evidence="2">
    <location>
        <position position="1"/>
    </location>
</feature>
<evidence type="ECO:0000313" key="2">
    <source>
        <dbReference type="EMBL" id="KAA6323103.1"/>
    </source>
</evidence>
<dbReference type="Proteomes" id="UP000324800">
    <property type="component" value="Unassembled WGS sequence"/>
</dbReference>
<evidence type="ECO:0000259" key="1">
    <source>
        <dbReference type="Pfam" id="PF23355"/>
    </source>
</evidence>
<dbReference type="InterPro" id="IPR055458">
    <property type="entry name" value="IFT52_GIFT"/>
</dbReference>
<feature type="non-terminal residue" evidence="2">
    <location>
        <position position="157"/>
    </location>
</feature>
<reference evidence="2 3" key="1">
    <citation type="submission" date="2019-03" db="EMBL/GenBank/DDBJ databases">
        <title>Single cell metagenomics reveals metabolic interactions within the superorganism composed of flagellate Streblomastix strix and complex community of Bacteroidetes bacteria on its surface.</title>
        <authorList>
            <person name="Treitli S.C."/>
            <person name="Kolisko M."/>
            <person name="Husnik F."/>
            <person name="Keeling P."/>
            <person name="Hampl V."/>
        </authorList>
    </citation>
    <scope>NUCLEOTIDE SEQUENCE [LARGE SCALE GENOMIC DNA]</scope>
    <source>
        <strain evidence="2">ST1C</strain>
    </source>
</reference>
<dbReference type="InterPro" id="IPR039975">
    <property type="entry name" value="IFT52"/>
</dbReference>
<dbReference type="GO" id="GO:0030992">
    <property type="term" value="C:intraciliary transport particle B"/>
    <property type="evidence" value="ECO:0007669"/>
    <property type="project" value="TreeGrafter"/>
</dbReference>
<dbReference type="OrthoDB" id="10259368at2759"/>
<gene>
    <name evidence="2" type="ORF">EZS28_054353</name>
</gene>
<dbReference type="PANTHER" id="PTHR12969">
    <property type="entry name" value="NGD5/OSM-6/IFT52"/>
    <property type="match status" value="1"/>
</dbReference>
<feature type="domain" description="IFT52 GIFT" evidence="1">
    <location>
        <begin position="10"/>
        <end position="132"/>
    </location>
</feature>
<dbReference type="Pfam" id="PF23355">
    <property type="entry name" value="IFT52_GIFT"/>
    <property type="match status" value="1"/>
</dbReference>
<name>A0A5J4QR85_9EUKA</name>
<accession>A0A5J4QR85</accession>
<organism evidence="2 3">
    <name type="scientific">Streblomastix strix</name>
    <dbReference type="NCBI Taxonomy" id="222440"/>
    <lineage>
        <taxon>Eukaryota</taxon>
        <taxon>Metamonada</taxon>
        <taxon>Preaxostyla</taxon>
        <taxon>Oxymonadida</taxon>
        <taxon>Streblomastigidae</taxon>
        <taxon>Streblomastix</taxon>
    </lineage>
</organism>
<dbReference type="GO" id="GO:0060271">
    <property type="term" value="P:cilium assembly"/>
    <property type="evidence" value="ECO:0007669"/>
    <property type="project" value="TreeGrafter"/>
</dbReference>
<dbReference type="GO" id="GO:0005814">
    <property type="term" value="C:centriole"/>
    <property type="evidence" value="ECO:0007669"/>
    <property type="project" value="TreeGrafter"/>
</dbReference>
<dbReference type="GO" id="GO:0042073">
    <property type="term" value="P:intraciliary transport"/>
    <property type="evidence" value="ECO:0007669"/>
    <property type="project" value="TreeGrafter"/>
</dbReference>
<sequence length="157" mass="17409">QILNALQSLNGVLKDEMAREANGAKEKGSEKRIIRSGKKEQVSDSLWIVYPFGATLEVQKPAVPILSSGKQCTPVSRPIAASVENIKGKGRLVVIVGYQLFDDEFIKEEQNKILANMIINYLMNTTFKLILFDLEDLDLLSAVTTPDTIDLSSRVRS</sequence>